<dbReference type="GO" id="GO:0004497">
    <property type="term" value="F:monooxygenase activity"/>
    <property type="evidence" value="ECO:0007669"/>
    <property type="project" value="UniProtKB-KW"/>
</dbReference>
<evidence type="ECO:0000256" key="12">
    <source>
        <dbReference type="ARBA" id="ARBA00023136"/>
    </source>
</evidence>
<evidence type="ECO:0000313" key="16">
    <source>
        <dbReference type="Proteomes" id="UP000683000"/>
    </source>
</evidence>
<name>A0A8I2Z1Q0_9AGAM</name>
<gene>
    <name evidence="15" type="ORF">JVT61DRAFT_800</name>
</gene>
<keyword evidence="8" id="KW-1133">Transmembrane helix</keyword>
<dbReference type="InterPro" id="IPR036396">
    <property type="entry name" value="Cyt_P450_sf"/>
</dbReference>
<dbReference type="Gene3D" id="1.10.630.10">
    <property type="entry name" value="Cytochrome P450"/>
    <property type="match status" value="1"/>
</dbReference>
<keyword evidence="9 14" id="KW-0560">Oxidoreductase</keyword>
<reference evidence="15" key="1">
    <citation type="submission" date="2021-03" db="EMBL/GenBank/DDBJ databases">
        <title>Evolutionary innovations through gain and loss of genes in the ectomycorrhizal Boletales.</title>
        <authorList>
            <person name="Wu G."/>
            <person name="Miyauchi S."/>
            <person name="Morin E."/>
            <person name="Yang Z.-L."/>
            <person name="Xu J."/>
            <person name="Martin F.M."/>
        </authorList>
    </citation>
    <scope>NUCLEOTIDE SEQUENCE</scope>
    <source>
        <strain evidence="15">BR01</strain>
    </source>
</reference>
<protein>
    <submittedName>
        <fullName evidence="15">Cytochrome P450</fullName>
    </submittedName>
</protein>
<organism evidence="15 16">
    <name type="scientific">Boletus reticuloceps</name>
    <dbReference type="NCBI Taxonomy" id="495285"/>
    <lineage>
        <taxon>Eukaryota</taxon>
        <taxon>Fungi</taxon>
        <taxon>Dikarya</taxon>
        <taxon>Basidiomycota</taxon>
        <taxon>Agaricomycotina</taxon>
        <taxon>Agaricomycetes</taxon>
        <taxon>Agaricomycetidae</taxon>
        <taxon>Boletales</taxon>
        <taxon>Boletineae</taxon>
        <taxon>Boletaceae</taxon>
        <taxon>Boletoideae</taxon>
        <taxon>Boletus</taxon>
    </lineage>
</organism>
<dbReference type="PANTHER" id="PTHR24305:SF166">
    <property type="entry name" value="CYTOCHROME P450 12A4, MITOCHONDRIAL-RELATED"/>
    <property type="match status" value="1"/>
</dbReference>
<proteinExistence type="inferred from homology"/>
<dbReference type="InterPro" id="IPR017972">
    <property type="entry name" value="Cyt_P450_CS"/>
</dbReference>
<comment type="subcellular location">
    <subcellularLocation>
        <location evidence="2">Membrane</location>
    </subcellularLocation>
</comment>
<feature type="binding site" description="axial binding residue" evidence="13">
    <location>
        <position position="516"/>
    </location>
    <ligand>
        <name>heme</name>
        <dbReference type="ChEBI" id="CHEBI:30413"/>
    </ligand>
    <ligandPart>
        <name>Fe</name>
        <dbReference type="ChEBI" id="CHEBI:18248"/>
    </ligandPart>
</feature>
<dbReference type="GO" id="GO:0016705">
    <property type="term" value="F:oxidoreductase activity, acting on paired donors, with incorporation or reduction of molecular oxygen"/>
    <property type="evidence" value="ECO:0007669"/>
    <property type="project" value="InterPro"/>
</dbReference>
<dbReference type="SUPFAM" id="SSF48264">
    <property type="entry name" value="Cytochrome P450"/>
    <property type="match status" value="1"/>
</dbReference>
<evidence type="ECO:0000256" key="9">
    <source>
        <dbReference type="ARBA" id="ARBA00023002"/>
    </source>
</evidence>
<dbReference type="CDD" id="cd11069">
    <property type="entry name" value="CYP_FUM15-like"/>
    <property type="match status" value="1"/>
</dbReference>
<evidence type="ECO:0000256" key="7">
    <source>
        <dbReference type="ARBA" id="ARBA00022723"/>
    </source>
</evidence>
<dbReference type="Pfam" id="PF00067">
    <property type="entry name" value="p450"/>
    <property type="match status" value="2"/>
</dbReference>
<dbReference type="AlphaFoldDB" id="A0A8I2Z1Q0"/>
<comment type="cofactor">
    <cofactor evidence="1 13">
        <name>heme</name>
        <dbReference type="ChEBI" id="CHEBI:30413"/>
    </cofactor>
</comment>
<keyword evidence="12" id="KW-0472">Membrane</keyword>
<comment type="pathway">
    <text evidence="3">Secondary metabolite biosynthesis; terpenoid biosynthesis.</text>
</comment>
<evidence type="ECO:0000256" key="14">
    <source>
        <dbReference type="RuleBase" id="RU000461"/>
    </source>
</evidence>
<dbReference type="InterPro" id="IPR002401">
    <property type="entry name" value="Cyt_P450_E_grp-I"/>
</dbReference>
<evidence type="ECO:0000256" key="13">
    <source>
        <dbReference type="PIRSR" id="PIRSR602401-1"/>
    </source>
</evidence>
<dbReference type="InterPro" id="IPR050121">
    <property type="entry name" value="Cytochrome_P450_monoxygenase"/>
</dbReference>
<dbReference type="GO" id="GO:0005506">
    <property type="term" value="F:iron ion binding"/>
    <property type="evidence" value="ECO:0007669"/>
    <property type="project" value="InterPro"/>
</dbReference>
<dbReference type="InterPro" id="IPR001128">
    <property type="entry name" value="Cyt_P450"/>
</dbReference>
<accession>A0A8I2Z1Q0</accession>
<dbReference type="PRINTS" id="PR00385">
    <property type="entry name" value="P450"/>
</dbReference>
<evidence type="ECO:0000256" key="1">
    <source>
        <dbReference type="ARBA" id="ARBA00001971"/>
    </source>
</evidence>
<evidence type="ECO:0000256" key="10">
    <source>
        <dbReference type="ARBA" id="ARBA00023004"/>
    </source>
</evidence>
<keyword evidence="5 13" id="KW-0349">Heme</keyword>
<dbReference type="PRINTS" id="PR00463">
    <property type="entry name" value="EP450I"/>
</dbReference>
<keyword evidence="7 13" id="KW-0479">Metal-binding</keyword>
<evidence type="ECO:0000256" key="2">
    <source>
        <dbReference type="ARBA" id="ARBA00004370"/>
    </source>
</evidence>
<dbReference type="OrthoDB" id="1470350at2759"/>
<evidence type="ECO:0000256" key="5">
    <source>
        <dbReference type="ARBA" id="ARBA00022617"/>
    </source>
</evidence>
<comment type="similarity">
    <text evidence="4 14">Belongs to the cytochrome P450 family.</text>
</comment>
<dbReference type="GO" id="GO:0016020">
    <property type="term" value="C:membrane"/>
    <property type="evidence" value="ECO:0007669"/>
    <property type="project" value="UniProtKB-SubCell"/>
</dbReference>
<dbReference type="EMBL" id="JAGFBS010000001">
    <property type="protein sequence ID" value="KAG6382155.1"/>
    <property type="molecule type" value="Genomic_DNA"/>
</dbReference>
<evidence type="ECO:0000256" key="4">
    <source>
        <dbReference type="ARBA" id="ARBA00010617"/>
    </source>
</evidence>
<dbReference type="GO" id="GO:0020037">
    <property type="term" value="F:heme binding"/>
    <property type="evidence" value="ECO:0007669"/>
    <property type="project" value="InterPro"/>
</dbReference>
<evidence type="ECO:0000256" key="11">
    <source>
        <dbReference type="ARBA" id="ARBA00023033"/>
    </source>
</evidence>
<keyword evidence="11 14" id="KW-0503">Monooxygenase</keyword>
<sequence length="583" mass="65168">MFSSSAAAGLISLILAYTLFKRLTRPSLSMVRGPPSPSFVFGNLIELFQRPVGEADFAWQSQYGNVVRLKSILGVGPLYFCISIRSSAAFNPQEDRLLISDPKALHKVLNTSTYGYPKLPNLRVLSRTINGEGLLWADGEDHKRQRSIMLPGFGLKECKAFLPISKDCADSISMKWMETIGNSDGQGVVINVLDWLSRGSLDAISAAFDVQLNTIENDLHPLAKKYQNFLADVFGLPPPKQIFILAASKFVPTRILQWLVDNGSSPRLARVRDLKIMVTDIAKELVREKADALLRGQGNTDIFTLLIKANKDASTKKRLSDEELLAQMRTLLIAGHETTAATISFIFLELARHPRVQSRLRDEIRKTETTIRARSDPQLTATDLDAMPYLNAVIKEGLRFHPIGTYPIRMSGRDDVLPLSKPVLTESGEMINEVFVPKGTEVMISIPAYNRCVPPRLNTLQMCNWEWYHSNKDIWGEDAHEFKPDRWLDGAMDDKKLPSIGVYSNLMTFSSGPRACLGWRFAVIEIQAFLSTLVGKFEFAMTDRAERIIRQPMIVMAPMVEGELDRGVQMPLAVSVAPQDGDI</sequence>
<keyword evidence="6" id="KW-0812">Transmembrane</keyword>
<evidence type="ECO:0000256" key="8">
    <source>
        <dbReference type="ARBA" id="ARBA00022989"/>
    </source>
</evidence>
<dbReference type="Proteomes" id="UP000683000">
    <property type="component" value="Unassembled WGS sequence"/>
</dbReference>
<evidence type="ECO:0000256" key="3">
    <source>
        <dbReference type="ARBA" id="ARBA00004721"/>
    </source>
</evidence>
<dbReference type="PANTHER" id="PTHR24305">
    <property type="entry name" value="CYTOCHROME P450"/>
    <property type="match status" value="1"/>
</dbReference>
<keyword evidence="16" id="KW-1185">Reference proteome</keyword>
<comment type="caution">
    <text evidence="15">The sequence shown here is derived from an EMBL/GenBank/DDBJ whole genome shotgun (WGS) entry which is preliminary data.</text>
</comment>
<keyword evidence="10 13" id="KW-0408">Iron</keyword>
<dbReference type="PROSITE" id="PS00086">
    <property type="entry name" value="CYTOCHROME_P450"/>
    <property type="match status" value="1"/>
</dbReference>
<evidence type="ECO:0000256" key="6">
    <source>
        <dbReference type="ARBA" id="ARBA00022692"/>
    </source>
</evidence>
<evidence type="ECO:0000313" key="15">
    <source>
        <dbReference type="EMBL" id="KAG6382155.1"/>
    </source>
</evidence>